<accession>A0AAN9BZ75</accession>
<feature type="compositionally biased region" description="Polar residues" evidence="1">
    <location>
        <begin position="73"/>
        <end position="93"/>
    </location>
</feature>
<dbReference type="Pfam" id="PF15679">
    <property type="entry name" value="DUF4665"/>
    <property type="match status" value="1"/>
</dbReference>
<evidence type="ECO:0000313" key="3">
    <source>
        <dbReference type="Proteomes" id="UP001374579"/>
    </source>
</evidence>
<comment type="caution">
    <text evidence="2">The sequence shown here is derived from an EMBL/GenBank/DDBJ whole genome shotgun (WGS) entry which is preliminary data.</text>
</comment>
<sequence length="110" mass="12130">MGKNKSQRGKQVFKKDPVATKVAGVKKTKTKAVVTNLKKMTFRTRSRTENVDAEFAQLQSPTESGRKKPPSSPYNTHTQDSVDSGSSKATQIQEEPDVDMTVEELSKLSS</sequence>
<reference evidence="2 3" key="1">
    <citation type="submission" date="2024-02" db="EMBL/GenBank/DDBJ databases">
        <title>Chromosome-scale genome assembly of the rough periwinkle Littorina saxatilis.</title>
        <authorList>
            <person name="De Jode A."/>
            <person name="Faria R."/>
            <person name="Formenti G."/>
            <person name="Sims Y."/>
            <person name="Smith T.P."/>
            <person name="Tracey A."/>
            <person name="Wood J.M.D."/>
            <person name="Zagrodzka Z.B."/>
            <person name="Johannesson K."/>
            <person name="Butlin R.K."/>
            <person name="Leder E.H."/>
        </authorList>
    </citation>
    <scope>NUCLEOTIDE SEQUENCE [LARGE SCALE GENOMIC DNA]</scope>
    <source>
        <strain evidence="2">Snail1</strain>
        <tissue evidence="2">Muscle</tissue>
    </source>
</reference>
<dbReference type="GO" id="GO:0042254">
    <property type="term" value="P:ribosome biogenesis"/>
    <property type="evidence" value="ECO:0007669"/>
    <property type="project" value="InterPro"/>
</dbReference>
<dbReference type="InterPro" id="IPR031389">
    <property type="entry name" value="RBIS"/>
</dbReference>
<name>A0AAN9BZ75_9CAEN</name>
<evidence type="ECO:0000313" key="2">
    <source>
        <dbReference type="EMBL" id="KAK7113844.1"/>
    </source>
</evidence>
<organism evidence="2 3">
    <name type="scientific">Littorina saxatilis</name>
    <dbReference type="NCBI Taxonomy" id="31220"/>
    <lineage>
        <taxon>Eukaryota</taxon>
        <taxon>Metazoa</taxon>
        <taxon>Spiralia</taxon>
        <taxon>Lophotrochozoa</taxon>
        <taxon>Mollusca</taxon>
        <taxon>Gastropoda</taxon>
        <taxon>Caenogastropoda</taxon>
        <taxon>Littorinimorpha</taxon>
        <taxon>Littorinoidea</taxon>
        <taxon>Littorinidae</taxon>
        <taxon>Littorina</taxon>
    </lineage>
</organism>
<evidence type="ECO:0000256" key="1">
    <source>
        <dbReference type="SAM" id="MobiDB-lite"/>
    </source>
</evidence>
<feature type="region of interest" description="Disordered" evidence="1">
    <location>
        <begin position="43"/>
        <end position="110"/>
    </location>
</feature>
<gene>
    <name evidence="2" type="ORF">V1264_000008</name>
</gene>
<protein>
    <submittedName>
        <fullName evidence="2">Uncharacterized protein</fullName>
    </submittedName>
</protein>
<dbReference type="Proteomes" id="UP001374579">
    <property type="component" value="Unassembled WGS sequence"/>
</dbReference>
<keyword evidence="3" id="KW-1185">Reference proteome</keyword>
<dbReference type="AlphaFoldDB" id="A0AAN9BZ75"/>
<proteinExistence type="predicted"/>
<dbReference type="EMBL" id="JBAMIC010000001">
    <property type="protein sequence ID" value="KAK7113844.1"/>
    <property type="molecule type" value="Genomic_DNA"/>
</dbReference>